<keyword evidence="11" id="KW-0233">DNA recombination</keyword>
<dbReference type="InterPro" id="IPR050951">
    <property type="entry name" value="Retrovirus_Pol_polyprotein"/>
</dbReference>
<keyword evidence="10" id="KW-0238">DNA-binding</keyword>
<evidence type="ECO:0000259" key="12">
    <source>
        <dbReference type="PROSITE" id="PS50994"/>
    </source>
</evidence>
<evidence type="ECO:0000256" key="6">
    <source>
        <dbReference type="ARBA" id="ARBA00022842"/>
    </source>
</evidence>
<dbReference type="GO" id="GO:0003677">
    <property type="term" value="F:DNA binding"/>
    <property type="evidence" value="ECO:0007669"/>
    <property type="project" value="UniProtKB-KW"/>
</dbReference>
<organism evidence="13">
    <name type="scientific">Lygus hesperus</name>
    <name type="common">Western plant bug</name>
    <dbReference type="NCBI Taxonomy" id="30085"/>
    <lineage>
        <taxon>Eukaryota</taxon>
        <taxon>Metazoa</taxon>
        <taxon>Ecdysozoa</taxon>
        <taxon>Arthropoda</taxon>
        <taxon>Hexapoda</taxon>
        <taxon>Insecta</taxon>
        <taxon>Pterygota</taxon>
        <taxon>Neoptera</taxon>
        <taxon>Paraneoptera</taxon>
        <taxon>Hemiptera</taxon>
        <taxon>Heteroptera</taxon>
        <taxon>Panheteroptera</taxon>
        <taxon>Cimicomorpha</taxon>
        <taxon>Miridae</taxon>
        <taxon>Mirini</taxon>
        <taxon>Lygus</taxon>
    </lineage>
</organism>
<reference evidence="13" key="1">
    <citation type="journal article" date="2014" name="PLoS ONE">
        <title>Transcriptome-Based Identification of ABC Transporters in the Western Tarnished Plant Bug Lygus hesperus.</title>
        <authorList>
            <person name="Hull J.J."/>
            <person name="Chaney K."/>
            <person name="Geib S.M."/>
            <person name="Fabrick J.A."/>
            <person name="Brent C.S."/>
            <person name="Walsh D."/>
            <person name="Lavine L.C."/>
        </authorList>
    </citation>
    <scope>NUCLEOTIDE SEQUENCE</scope>
</reference>
<keyword evidence="2" id="KW-0645">Protease</keyword>
<gene>
    <name evidence="13" type="ORF">CM83_101537</name>
</gene>
<dbReference type="InterPro" id="IPR036397">
    <property type="entry name" value="RNaseH_sf"/>
</dbReference>
<evidence type="ECO:0000256" key="5">
    <source>
        <dbReference type="ARBA" id="ARBA00022801"/>
    </source>
</evidence>
<evidence type="ECO:0000256" key="9">
    <source>
        <dbReference type="ARBA" id="ARBA00022932"/>
    </source>
</evidence>
<keyword evidence="7" id="KW-0229">DNA integration</keyword>
<name>A0A0A9Y9N9_LYGHE</name>
<dbReference type="GO" id="GO:0006310">
    <property type="term" value="P:DNA recombination"/>
    <property type="evidence" value="ECO:0007669"/>
    <property type="project" value="UniProtKB-KW"/>
</dbReference>
<dbReference type="AlphaFoldDB" id="A0A0A9Y9N9"/>
<dbReference type="EC" id="2.7.7.49" evidence="1"/>
<dbReference type="Gene3D" id="3.30.420.10">
    <property type="entry name" value="Ribonuclease H-like superfamily/Ribonuclease H"/>
    <property type="match status" value="1"/>
</dbReference>
<dbReference type="PANTHER" id="PTHR37984">
    <property type="entry name" value="PROTEIN CBG26694"/>
    <property type="match status" value="1"/>
</dbReference>
<keyword evidence="4" id="KW-0064">Aspartyl protease</keyword>
<dbReference type="InterPro" id="IPR001584">
    <property type="entry name" value="Integrase_cat-core"/>
</dbReference>
<feature type="domain" description="Integrase catalytic" evidence="12">
    <location>
        <begin position="139"/>
        <end position="296"/>
    </location>
</feature>
<evidence type="ECO:0000256" key="2">
    <source>
        <dbReference type="ARBA" id="ARBA00022670"/>
    </source>
</evidence>
<evidence type="ECO:0000256" key="8">
    <source>
        <dbReference type="ARBA" id="ARBA00022918"/>
    </source>
</evidence>
<evidence type="ECO:0000313" key="13">
    <source>
        <dbReference type="EMBL" id="JAG29787.1"/>
    </source>
</evidence>
<dbReference type="GO" id="GO:0015074">
    <property type="term" value="P:DNA integration"/>
    <property type="evidence" value="ECO:0007669"/>
    <property type="project" value="UniProtKB-KW"/>
</dbReference>
<dbReference type="EMBL" id="GBHO01013817">
    <property type="protein sequence ID" value="JAG29787.1"/>
    <property type="molecule type" value="Transcribed_RNA"/>
</dbReference>
<evidence type="ECO:0000256" key="11">
    <source>
        <dbReference type="ARBA" id="ARBA00023172"/>
    </source>
</evidence>
<feature type="non-terminal residue" evidence="13">
    <location>
        <position position="1"/>
    </location>
</feature>
<dbReference type="InterPro" id="IPR012337">
    <property type="entry name" value="RNaseH-like_sf"/>
</dbReference>
<dbReference type="GO" id="GO:0006508">
    <property type="term" value="P:proteolysis"/>
    <property type="evidence" value="ECO:0007669"/>
    <property type="project" value="UniProtKB-KW"/>
</dbReference>
<dbReference type="Pfam" id="PF00665">
    <property type="entry name" value="rve"/>
    <property type="match status" value="1"/>
</dbReference>
<dbReference type="InterPro" id="IPR056924">
    <property type="entry name" value="SH3_Tf2-1"/>
</dbReference>
<keyword evidence="3" id="KW-0479">Metal-binding</keyword>
<evidence type="ECO:0000256" key="3">
    <source>
        <dbReference type="ARBA" id="ARBA00022723"/>
    </source>
</evidence>
<keyword evidence="9" id="KW-0808">Transferase</keyword>
<dbReference type="InterPro" id="IPR041588">
    <property type="entry name" value="Integrase_H2C2"/>
</dbReference>
<keyword evidence="8" id="KW-0695">RNA-directed DNA polymerase</keyword>
<evidence type="ECO:0000256" key="10">
    <source>
        <dbReference type="ARBA" id="ARBA00023125"/>
    </source>
</evidence>
<keyword evidence="6" id="KW-0460">Magnesium</keyword>
<dbReference type="GO" id="GO:0046872">
    <property type="term" value="F:metal ion binding"/>
    <property type="evidence" value="ECO:0007669"/>
    <property type="project" value="UniProtKB-KW"/>
</dbReference>
<dbReference type="FunFam" id="1.10.340.70:FF:000001">
    <property type="entry name" value="Retrovirus-related Pol polyprotein from transposon gypsy-like Protein"/>
    <property type="match status" value="1"/>
</dbReference>
<reference evidence="13" key="2">
    <citation type="submission" date="2014-07" db="EMBL/GenBank/DDBJ databases">
        <authorList>
            <person name="Hull J."/>
        </authorList>
    </citation>
    <scope>NUCLEOTIDE SEQUENCE</scope>
</reference>
<dbReference type="Gene3D" id="1.10.340.70">
    <property type="match status" value="1"/>
</dbReference>
<keyword evidence="9" id="KW-0548">Nucleotidyltransferase</keyword>
<protein>
    <recommendedName>
        <fullName evidence="1">RNA-directed DNA polymerase</fullName>
        <ecNumber evidence="1">2.7.7.49</ecNumber>
    </recommendedName>
</protein>
<keyword evidence="5" id="KW-0378">Hydrolase</keyword>
<evidence type="ECO:0000256" key="1">
    <source>
        <dbReference type="ARBA" id="ARBA00012493"/>
    </source>
</evidence>
<accession>A0A0A9Y9N9</accession>
<evidence type="ECO:0000256" key="4">
    <source>
        <dbReference type="ARBA" id="ARBA00022750"/>
    </source>
</evidence>
<dbReference type="PROSITE" id="PS50994">
    <property type="entry name" value="INTEGRASE"/>
    <property type="match status" value="1"/>
</dbReference>
<dbReference type="PANTHER" id="PTHR37984:SF5">
    <property type="entry name" value="PROTEIN NYNRIN-LIKE"/>
    <property type="match status" value="1"/>
</dbReference>
<dbReference type="GO" id="GO:0003887">
    <property type="term" value="F:DNA-directed DNA polymerase activity"/>
    <property type="evidence" value="ECO:0007669"/>
    <property type="project" value="UniProtKB-KW"/>
</dbReference>
<sequence length="417" mass="48370">ESRDMSNKVYINLLTNKLEGMIRELPTLQKKDAVLKTIIENIDEHEEYSIDKGILYKTNKNNLCAEHSIVLPGGIIKSFIEEVHLRYNHIGMRKTIELIKERFYFPRMSHEIRMIIRSCHKCQICKVSKTLVSRRKVIKAFYPNKMISLDLLGPYPESTKGQKYIVTMVCNFSRFVRLFPVIDSSTKRIMQCVKQYIGEVGKPERILTDNASSFRSKNWIDEIKRIGIVPILTSIKRPQSNLSERVNLEIVKHLRLKLGKDHSIWPLCVASIENSINMTFNRSIGTNPYNAMYNRYPPRPWDDVLSPTPEYGYRSVDFHDHVKKELNSWERKVNGANTPKICELNSGDLVLIRLTSMSKKSSKISQKLCPRYQGPFKVKQRVGTNTYTLVDTKDVPKGCYHLSMLKLYYTKNLSVTI</sequence>
<proteinExistence type="predicted"/>
<dbReference type="GO" id="GO:0003964">
    <property type="term" value="F:RNA-directed DNA polymerase activity"/>
    <property type="evidence" value="ECO:0007669"/>
    <property type="project" value="UniProtKB-KW"/>
</dbReference>
<keyword evidence="9" id="KW-0239">DNA-directed DNA polymerase</keyword>
<dbReference type="SUPFAM" id="SSF53098">
    <property type="entry name" value="Ribonuclease H-like"/>
    <property type="match status" value="1"/>
</dbReference>
<dbReference type="Pfam" id="PF24626">
    <property type="entry name" value="SH3_Tf2-1"/>
    <property type="match status" value="1"/>
</dbReference>
<dbReference type="Pfam" id="PF17921">
    <property type="entry name" value="Integrase_H2C2"/>
    <property type="match status" value="1"/>
</dbReference>
<dbReference type="GO" id="GO:0004190">
    <property type="term" value="F:aspartic-type endopeptidase activity"/>
    <property type="evidence" value="ECO:0007669"/>
    <property type="project" value="UniProtKB-KW"/>
</dbReference>
<evidence type="ECO:0000256" key="7">
    <source>
        <dbReference type="ARBA" id="ARBA00022908"/>
    </source>
</evidence>